<dbReference type="Pfam" id="PF02803">
    <property type="entry name" value="Thiolase_C"/>
    <property type="match status" value="1"/>
</dbReference>
<name>A0A936K5E5_9BACT</name>
<evidence type="ECO:0000313" key="8">
    <source>
        <dbReference type="Proteomes" id="UP000709959"/>
    </source>
</evidence>
<feature type="domain" description="Thiolase N-terminal" evidence="5">
    <location>
        <begin position="8"/>
        <end position="249"/>
    </location>
</feature>
<evidence type="ECO:0000256" key="2">
    <source>
        <dbReference type="ARBA" id="ARBA00022679"/>
    </source>
</evidence>
<dbReference type="CDD" id="cd00751">
    <property type="entry name" value="thiolase"/>
    <property type="match status" value="1"/>
</dbReference>
<evidence type="ECO:0000256" key="1">
    <source>
        <dbReference type="ARBA" id="ARBA00010982"/>
    </source>
</evidence>
<evidence type="ECO:0000259" key="5">
    <source>
        <dbReference type="Pfam" id="PF00108"/>
    </source>
</evidence>
<dbReference type="InterPro" id="IPR002155">
    <property type="entry name" value="Thiolase"/>
</dbReference>
<feature type="domain" description="Thiolase C-terminal" evidence="6">
    <location>
        <begin position="256"/>
        <end position="376"/>
    </location>
</feature>
<dbReference type="PROSITE" id="PS00098">
    <property type="entry name" value="THIOLASE_1"/>
    <property type="match status" value="1"/>
</dbReference>
<reference evidence="7 8" key="1">
    <citation type="submission" date="2020-10" db="EMBL/GenBank/DDBJ databases">
        <title>Connecting structure to function with the recovery of over 1000 high-quality activated sludge metagenome-assembled genomes encoding full-length rRNA genes using long-read sequencing.</title>
        <authorList>
            <person name="Singleton C.M."/>
            <person name="Petriglieri F."/>
            <person name="Kristensen J.M."/>
            <person name="Kirkegaard R.H."/>
            <person name="Michaelsen T.Y."/>
            <person name="Andersen M.H."/>
            <person name="Karst S.M."/>
            <person name="Dueholm M.S."/>
            <person name="Nielsen P.H."/>
            <person name="Albertsen M."/>
        </authorList>
    </citation>
    <scope>NUCLEOTIDE SEQUENCE [LARGE SCALE GENOMIC DNA]</scope>
    <source>
        <strain evidence="7">OdNE_18-Q3-R46-58_MAXAC.008</strain>
    </source>
</reference>
<dbReference type="Pfam" id="PF00108">
    <property type="entry name" value="Thiolase_N"/>
    <property type="match status" value="1"/>
</dbReference>
<dbReference type="PANTHER" id="PTHR18919:SF107">
    <property type="entry name" value="ACETYL-COA ACETYLTRANSFERASE, CYTOSOLIC"/>
    <property type="match status" value="1"/>
</dbReference>
<dbReference type="InterPro" id="IPR020617">
    <property type="entry name" value="Thiolase_C"/>
</dbReference>
<proteinExistence type="inferred from homology"/>
<dbReference type="AlphaFoldDB" id="A0A936K5E5"/>
<dbReference type="InterPro" id="IPR020616">
    <property type="entry name" value="Thiolase_N"/>
</dbReference>
<keyword evidence="2 4" id="KW-0808">Transferase</keyword>
<keyword evidence="3 4" id="KW-0012">Acyltransferase</keyword>
<dbReference type="PANTHER" id="PTHR18919">
    <property type="entry name" value="ACETYL-COA C-ACYLTRANSFERASE"/>
    <property type="match status" value="1"/>
</dbReference>
<dbReference type="InterPro" id="IPR020615">
    <property type="entry name" value="Thiolase_acyl_enz_int_AS"/>
</dbReference>
<dbReference type="EMBL" id="JADKCH010000001">
    <property type="protein sequence ID" value="MBK8571684.1"/>
    <property type="molecule type" value="Genomic_DNA"/>
</dbReference>
<dbReference type="PROSITE" id="PS00737">
    <property type="entry name" value="THIOLASE_2"/>
    <property type="match status" value="1"/>
</dbReference>
<dbReference type="InterPro" id="IPR020613">
    <property type="entry name" value="Thiolase_CS"/>
</dbReference>
<organism evidence="7 8">
    <name type="scientific">Candidatus Geothrix odensensis</name>
    <dbReference type="NCBI Taxonomy" id="2954440"/>
    <lineage>
        <taxon>Bacteria</taxon>
        <taxon>Pseudomonadati</taxon>
        <taxon>Acidobacteriota</taxon>
        <taxon>Holophagae</taxon>
        <taxon>Holophagales</taxon>
        <taxon>Holophagaceae</taxon>
        <taxon>Geothrix</taxon>
    </lineage>
</organism>
<comment type="caution">
    <text evidence="7">The sequence shown here is derived from an EMBL/GenBank/DDBJ whole genome shotgun (WGS) entry which is preliminary data.</text>
</comment>
<dbReference type="InterPro" id="IPR016039">
    <property type="entry name" value="Thiolase-like"/>
</dbReference>
<gene>
    <name evidence="7" type="ORF">IPN91_03370</name>
</gene>
<comment type="similarity">
    <text evidence="1 4">Belongs to the thiolase-like superfamily. Thiolase family.</text>
</comment>
<dbReference type="PIRSF" id="PIRSF000429">
    <property type="entry name" value="Ac-CoA_Ac_transf"/>
    <property type="match status" value="1"/>
</dbReference>
<evidence type="ECO:0000256" key="3">
    <source>
        <dbReference type="ARBA" id="ARBA00023315"/>
    </source>
</evidence>
<accession>A0A936K5E5</accession>
<dbReference type="SUPFAM" id="SSF53901">
    <property type="entry name" value="Thiolase-like"/>
    <property type="match status" value="2"/>
</dbReference>
<sequence length="379" mass="39642">MIGLRDAVILEARRLPQGRFGGSLAGLGAVNLGLSAVEEITGNPALPRPRSLVWGMARSHTQGMNPARTLALKGGLPHDTPAFTLNMACGSSLQALILGAQRLEGDGAPVLVGGSEAMSDTPHLVPGLRQGFRMGHRLLPDVMHQDGLRCPVTSLLMGETIEILARKRGITRQEADAWAAESHRLAQLGDTRAERLPHPRLDHDECIRADVSEPSLARLAPAFDPAGQVTPGNASALSDGAAALLLARRDQAGDARPLARILGWSEAGVDPLDMGEAPVPAVRRLLAEHGMTVGDVDLWELNEAFSAQLLVCQRQLSIPAERLNVAGGGVALGHPIGATGARIVCTLVHQLRQRGGGLGIATLGIGGGLGLALLVETEP</sequence>
<dbReference type="GO" id="GO:0003988">
    <property type="term" value="F:acetyl-CoA C-acyltransferase activity"/>
    <property type="evidence" value="ECO:0007669"/>
    <property type="project" value="UniProtKB-ARBA"/>
</dbReference>
<dbReference type="Proteomes" id="UP000709959">
    <property type="component" value="Unassembled WGS sequence"/>
</dbReference>
<evidence type="ECO:0000259" key="6">
    <source>
        <dbReference type="Pfam" id="PF02803"/>
    </source>
</evidence>
<dbReference type="Gene3D" id="3.40.47.10">
    <property type="match status" value="1"/>
</dbReference>
<protein>
    <submittedName>
        <fullName evidence="7">Thiolase family protein</fullName>
    </submittedName>
</protein>
<evidence type="ECO:0000256" key="4">
    <source>
        <dbReference type="RuleBase" id="RU003557"/>
    </source>
</evidence>
<dbReference type="NCBIfam" id="TIGR01930">
    <property type="entry name" value="AcCoA-C-Actrans"/>
    <property type="match status" value="1"/>
</dbReference>
<evidence type="ECO:0000313" key="7">
    <source>
        <dbReference type="EMBL" id="MBK8571684.1"/>
    </source>
</evidence>